<comment type="caution">
    <text evidence="1">The sequence shown here is derived from an EMBL/GenBank/DDBJ whole genome shotgun (WGS) entry which is preliminary data.</text>
</comment>
<dbReference type="Proteomes" id="UP000482800">
    <property type="component" value="Unassembled WGS sequence"/>
</dbReference>
<evidence type="ECO:0000313" key="2">
    <source>
        <dbReference type="Proteomes" id="UP000482800"/>
    </source>
</evidence>
<dbReference type="EMBL" id="BLPF01000002">
    <property type="protein sequence ID" value="GFJ82128.1"/>
    <property type="molecule type" value="Genomic_DNA"/>
</dbReference>
<reference evidence="1 2" key="2">
    <citation type="submission" date="2020-03" db="EMBL/GenBank/DDBJ databases">
        <authorList>
            <person name="Ichikawa N."/>
            <person name="Kimura A."/>
            <person name="Kitahashi Y."/>
            <person name="Uohara A."/>
        </authorList>
    </citation>
    <scope>NUCLEOTIDE SEQUENCE [LARGE SCALE GENOMIC DNA]</scope>
    <source>
        <strain evidence="1 2">NBRC 108639</strain>
    </source>
</reference>
<accession>A0A6V8KI98</accession>
<name>A0A6V8KI98_9ACTN</name>
<gene>
    <name evidence="1" type="ORF">Phou_063080</name>
</gene>
<proteinExistence type="predicted"/>
<reference evidence="1 2" key="1">
    <citation type="submission" date="2020-03" db="EMBL/GenBank/DDBJ databases">
        <title>Whole genome shotgun sequence of Phytohabitans houttuyneae NBRC 108639.</title>
        <authorList>
            <person name="Komaki H."/>
            <person name="Tamura T."/>
        </authorList>
    </citation>
    <scope>NUCLEOTIDE SEQUENCE [LARGE SCALE GENOMIC DNA]</scope>
    <source>
        <strain evidence="1 2">NBRC 108639</strain>
    </source>
</reference>
<organism evidence="1 2">
    <name type="scientific">Phytohabitans houttuyneae</name>
    <dbReference type="NCBI Taxonomy" id="1076126"/>
    <lineage>
        <taxon>Bacteria</taxon>
        <taxon>Bacillati</taxon>
        <taxon>Actinomycetota</taxon>
        <taxon>Actinomycetes</taxon>
        <taxon>Micromonosporales</taxon>
        <taxon>Micromonosporaceae</taxon>
    </lineage>
</organism>
<evidence type="ECO:0000313" key="1">
    <source>
        <dbReference type="EMBL" id="GFJ82128.1"/>
    </source>
</evidence>
<dbReference type="AlphaFoldDB" id="A0A6V8KI98"/>
<keyword evidence="2" id="KW-1185">Reference proteome</keyword>
<protein>
    <submittedName>
        <fullName evidence="1">Uncharacterized protein</fullName>
    </submittedName>
</protein>
<sequence>MTQNATHRSALGGESAEIAATMAVYITMTSVGMYVTILSIAEVTEFIPTGCEPAPTRRP</sequence>